<organism evidence="2 3">
    <name type="scientific">Ideonella lacteola</name>
    <dbReference type="NCBI Taxonomy" id="2984193"/>
    <lineage>
        <taxon>Bacteria</taxon>
        <taxon>Pseudomonadati</taxon>
        <taxon>Pseudomonadota</taxon>
        <taxon>Betaproteobacteria</taxon>
        <taxon>Burkholderiales</taxon>
        <taxon>Sphaerotilaceae</taxon>
        <taxon>Ideonella</taxon>
    </lineage>
</organism>
<keyword evidence="3" id="KW-1185">Reference proteome</keyword>
<dbReference type="SUPFAM" id="SSF52833">
    <property type="entry name" value="Thioredoxin-like"/>
    <property type="match status" value="1"/>
</dbReference>
<reference evidence="2 3" key="1">
    <citation type="submission" date="2024-04" db="EMBL/GenBank/DDBJ databases">
        <title>Novel species of the genus Ideonella isolated from streams.</title>
        <authorList>
            <person name="Lu H."/>
        </authorList>
    </citation>
    <scope>NUCLEOTIDE SEQUENCE [LARGE SCALE GENOMIC DNA]</scope>
    <source>
        <strain evidence="2 3">DXS29W</strain>
    </source>
</reference>
<evidence type="ECO:0000259" key="1">
    <source>
        <dbReference type="PROSITE" id="PS51352"/>
    </source>
</evidence>
<dbReference type="CDD" id="cd02947">
    <property type="entry name" value="TRX_family"/>
    <property type="match status" value="1"/>
</dbReference>
<evidence type="ECO:0000313" key="3">
    <source>
        <dbReference type="Proteomes" id="UP001371218"/>
    </source>
</evidence>
<dbReference type="PROSITE" id="PS51352">
    <property type="entry name" value="THIOREDOXIN_2"/>
    <property type="match status" value="1"/>
</dbReference>
<proteinExistence type="predicted"/>
<dbReference type="InterPro" id="IPR013766">
    <property type="entry name" value="Thioredoxin_domain"/>
</dbReference>
<protein>
    <submittedName>
        <fullName evidence="2">Thioredoxin family protein</fullName>
    </submittedName>
</protein>
<dbReference type="Pfam" id="PF00085">
    <property type="entry name" value="Thioredoxin"/>
    <property type="match status" value="1"/>
</dbReference>
<accession>A0ABU9BTA0</accession>
<dbReference type="EMBL" id="JBBUTG010000013">
    <property type="protein sequence ID" value="MEK8033031.1"/>
    <property type="molecule type" value="Genomic_DNA"/>
</dbReference>
<dbReference type="Proteomes" id="UP001371218">
    <property type="component" value="Unassembled WGS sequence"/>
</dbReference>
<feature type="domain" description="Thioredoxin" evidence="1">
    <location>
        <begin position="1"/>
        <end position="108"/>
    </location>
</feature>
<comment type="caution">
    <text evidence="2">The sequence shown here is derived from an EMBL/GenBank/DDBJ whole genome shotgun (WGS) entry which is preliminary data.</text>
</comment>
<gene>
    <name evidence="2" type="ORF">AACH06_19585</name>
</gene>
<name>A0ABU9BTA0_9BURK</name>
<evidence type="ECO:0000313" key="2">
    <source>
        <dbReference type="EMBL" id="MEK8033031.1"/>
    </source>
</evidence>
<dbReference type="RefSeq" id="WP_341427452.1">
    <property type="nucleotide sequence ID" value="NZ_JBBUTG010000013.1"/>
</dbReference>
<dbReference type="Gene3D" id="3.40.30.10">
    <property type="entry name" value="Glutaredoxin"/>
    <property type="match status" value="1"/>
</dbReference>
<dbReference type="InterPro" id="IPR036249">
    <property type="entry name" value="Thioredoxin-like_sf"/>
</dbReference>
<sequence length="119" mass="13219">MAFTTHFTNPEPPRADVDGWQGTAVIEFGTPWCGFCLRAQPLIASAFERHPNLHHVKVEDGPGRPLGRSFRVKLWPTLILLRDGQEVERLVRPASAEELAEALHRLVQPSAAQPPIAPK</sequence>